<accession>A0A4D4MHG3</accession>
<evidence type="ECO:0000313" key="2">
    <source>
        <dbReference type="EMBL" id="GDY68483.1"/>
    </source>
</evidence>
<feature type="compositionally biased region" description="Basic and acidic residues" evidence="1">
    <location>
        <begin position="66"/>
        <end position="77"/>
    </location>
</feature>
<evidence type="ECO:0000313" key="4">
    <source>
        <dbReference type="Proteomes" id="UP000299211"/>
    </source>
</evidence>
<proteinExistence type="predicted"/>
<sequence length="77" mass="8213">MRREFERLLAAGADPGDLLGLVQSTVHDTASAVLECLDEGRDIEASAEHPGWSLAEVGGAHAGPSRRIEGLHEDLRP</sequence>
<evidence type="ECO:0000313" key="3">
    <source>
        <dbReference type="EMBL" id="GDY71145.1"/>
    </source>
</evidence>
<name>A0A4D4MHG3_STRAX</name>
<reference evidence="2 5" key="2">
    <citation type="submission" date="2019-04" db="EMBL/GenBank/DDBJ databases">
        <title>Draft genome sequences of Streptomyces avermitilis NBRC 14893.</title>
        <authorList>
            <person name="Komaki H."/>
            <person name="Tamura T."/>
            <person name="Hosoyama A."/>
        </authorList>
    </citation>
    <scope>NUCLEOTIDE SEQUENCE [LARGE SCALE GENOMIC DNA]</scope>
    <source>
        <strain evidence="2 5">NBRC 14893</strain>
    </source>
</reference>
<organism evidence="3 4">
    <name type="scientific">Streptomyces avermitilis</name>
    <dbReference type="NCBI Taxonomy" id="33903"/>
    <lineage>
        <taxon>Bacteria</taxon>
        <taxon>Bacillati</taxon>
        <taxon>Actinomycetota</taxon>
        <taxon>Actinomycetes</taxon>
        <taxon>Kitasatosporales</taxon>
        <taxon>Streptomycetaceae</taxon>
        <taxon>Streptomyces</taxon>
    </lineage>
</organism>
<dbReference type="EMBL" id="BJHY01000001">
    <property type="protein sequence ID" value="GDY71145.1"/>
    <property type="molecule type" value="Genomic_DNA"/>
</dbReference>
<dbReference type="Proteomes" id="UP000302139">
    <property type="component" value="Unassembled WGS sequence"/>
</dbReference>
<feature type="region of interest" description="Disordered" evidence="1">
    <location>
        <begin position="54"/>
        <end position="77"/>
    </location>
</feature>
<protein>
    <submittedName>
        <fullName evidence="3">Uncharacterized protein</fullName>
    </submittedName>
</protein>
<comment type="caution">
    <text evidence="3">The sequence shown here is derived from an EMBL/GenBank/DDBJ whole genome shotgun (WGS) entry which is preliminary data.</text>
</comment>
<dbReference type="EMBL" id="BJHX01000001">
    <property type="protein sequence ID" value="GDY68483.1"/>
    <property type="molecule type" value="Genomic_DNA"/>
</dbReference>
<reference evidence="3 4" key="1">
    <citation type="submission" date="2019-04" db="EMBL/GenBank/DDBJ databases">
        <title>Draft genome sequences of Streptomyces avermitilis ATCC 31267.</title>
        <authorList>
            <person name="Komaki H."/>
            <person name="Tamura T."/>
            <person name="Hosoyama A."/>
        </authorList>
    </citation>
    <scope>NUCLEOTIDE SEQUENCE [LARGE SCALE GENOMIC DNA]</scope>
    <source>
        <strain evidence="3 4">ATCC 31267</strain>
    </source>
</reference>
<gene>
    <name evidence="2" type="ORF">SAV14893_078760</name>
    <name evidence="3" type="ORF">SAV31267_006300</name>
</gene>
<evidence type="ECO:0000313" key="5">
    <source>
        <dbReference type="Proteomes" id="UP000302139"/>
    </source>
</evidence>
<dbReference type="AlphaFoldDB" id="A0A4D4MHG3"/>
<dbReference type="Proteomes" id="UP000299211">
    <property type="component" value="Unassembled WGS sequence"/>
</dbReference>
<evidence type="ECO:0000256" key="1">
    <source>
        <dbReference type="SAM" id="MobiDB-lite"/>
    </source>
</evidence>